<dbReference type="Gene3D" id="3.40.50.880">
    <property type="match status" value="1"/>
</dbReference>
<dbReference type="Proteomes" id="UP000050454">
    <property type="component" value="Unassembled WGS sequence"/>
</dbReference>
<dbReference type="PANTHER" id="PTHR40469">
    <property type="entry name" value="SECRETED GLYCOSYL HYDROLASE"/>
    <property type="match status" value="1"/>
</dbReference>
<dbReference type="STRING" id="1605367.AFM12_00980"/>
<dbReference type="EMBL" id="LGTQ01000005">
    <property type="protein sequence ID" value="KPM49236.1"/>
    <property type="molecule type" value="Genomic_DNA"/>
</dbReference>
<dbReference type="OrthoDB" id="9816308at2"/>
<dbReference type="AlphaFoldDB" id="A0A0N8HA56"/>
<evidence type="ECO:0000313" key="2">
    <source>
        <dbReference type="EMBL" id="KPM49236.1"/>
    </source>
</evidence>
<dbReference type="PANTHER" id="PTHR40469:SF2">
    <property type="entry name" value="GALACTOSE-BINDING DOMAIN-LIKE SUPERFAMILY PROTEIN"/>
    <property type="match status" value="1"/>
</dbReference>
<evidence type="ECO:0000259" key="1">
    <source>
        <dbReference type="Pfam" id="PF06283"/>
    </source>
</evidence>
<accession>A0A0N8HA56</accession>
<dbReference type="SUPFAM" id="SSF52317">
    <property type="entry name" value="Class I glutamine amidotransferase-like"/>
    <property type="match status" value="1"/>
</dbReference>
<organism evidence="2 3">
    <name type="scientific">Jiulongibacter sediminis</name>
    <dbReference type="NCBI Taxonomy" id="1605367"/>
    <lineage>
        <taxon>Bacteria</taxon>
        <taxon>Pseudomonadati</taxon>
        <taxon>Bacteroidota</taxon>
        <taxon>Cytophagia</taxon>
        <taxon>Cytophagales</taxon>
        <taxon>Leadbetterellaceae</taxon>
        <taxon>Jiulongibacter</taxon>
    </lineage>
</organism>
<comment type="caution">
    <text evidence="2">The sequence shown here is derived from an EMBL/GenBank/DDBJ whole genome shotgun (WGS) entry which is preliminary data.</text>
</comment>
<reference evidence="2 3" key="1">
    <citation type="submission" date="2015-07" db="EMBL/GenBank/DDBJ databases">
        <title>The draft genome sequence of Leadbetterella sp. JN14-9.</title>
        <authorList>
            <person name="Liu Y."/>
            <person name="Du J."/>
            <person name="Shao Z."/>
        </authorList>
    </citation>
    <scope>NUCLEOTIDE SEQUENCE [LARGE SCALE GENOMIC DNA]</scope>
    <source>
        <strain evidence="2 3">JN14-9</strain>
    </source>
</reference>
<keyword evidence="3" id="KW-1185">Reference proteome</keyword>
<dbReference type="RefSeq" id="WP_055143269.1">
    <property type="nucleotide sequence ID" value="NZ_JXSZ01000005.1"/>
</dbReference>
<dbReference type="InterPro" id="IPR029062">
    <property type="entry name" value="Class_I_gatase-like"/>
</dbReference>
<dbReference type="InterPro" id="IPR029010">
    <property type="entry name" value="ThuA-like"/>
</dbReference>
<name>A0A0N8HA56_9BACT</name>
<evidence type="ECO:0000313" key="3">
    <source>
        <dbReference type="Proteomes" id="UP000050454"/>
    </source>
</evidence>
<proteinExistence type="predicted"/>
<gene>
    <name evidence="2" type="ORF">AFM12_00980</name>
</gene>
<dbReference type="Pfam" id="PF06283">
    <property type="entry name" value="ThuA"/>
    <property type="match status" value="1"/>
</dbReference>
<feature type="domain" description="ThuA-like" evidence="1">
    <location>
        <begin position="60"/>
        <end position="289"/>
    </location>
</feature>
<protein>
    <submittedName>
        <fullName evidence="2">Cytochrome C552</fullName>
    </submittedName>
</protein>
<sequence length="292" mass="33745">MSHRPRKKKRKWLKRIVAVLASLIILFAAAFAVFMYKVKNGFPYFEEKAPTIEFPENQKRILLFSKANAFVHSEGIEAAKPAFEKIAEQNNWFLYQFDEGGIFNEKQLKEFDLVIWNNVSGKVLTNQQRSDFQHYIENGGSFMGLHAAGDGSHHWDWYTQNLIGADFSHHPIENHIQEATLQLQNITDSTFVTQNLPKSINHDDEWYVFNETPEKAGFTVLFQMDGEAIDPSGNMLWIKNKGFGMGPEHPNIWFKEIGKGKTFYSALGHDSGAYENEDYVRVLEEMMKWLVQ</sequence>